<accession>A0ABT1KSE8</accession>
<evidence type="ECO:0000313" key="4">
    <source>
        <dbReference type="EMBL" id="MCP3420661.1"/>
    </source>
</evidence>
<feature type="coiled-coil region" evidence="1">
    <location>
        <begin position="484"/>
        <end position="518"/>
    </location>
</feature>
<dbReference type="PANTHER" id="PTHR43685">
    <property type="entry name" value="GLYCOSYLTRANSFERASE"/>
    <property type="match status" value="1"/>
</dbReference>
<feature type="domain" description="Glycosyltransferase 2-like" evidence="3">
    <location>
        <begin position="216"/>
        <end position="308"/>
    </location>
</feature>
<dbReference type="SUPFAM" id="SSF53448">
    <property type="entry name" value="Nucleotide-diphospho-sugar transferases"/>
    <property type="match status" value="1"/>
</dbReference>
<gene>
    <name evidence="4" type="ORF">NCI01_02515</name>
</gene>
<evidence type="ECO:0000256" key="2">
    <source>
        <dbReference type="SAM" id="MobiDB-lite"/>
    </source>
</evidence>
<evidence type="ECO:0000313" key="5">
    <source>
        <dbReference type="Proteomes" id="UP001204524"/>
    </source>
</evidence>
<dbReference type="CDD" id="cd00761">
    <property type="entry name" value="Glyco_tranf_GTA_type"/>
    <property type="match status" value="1"/>
</dbReference>
<dbReference type="Proteomes" id="UP001204524">
    <property type="component" value="Unassembled WGS sequence"/>
</dbReference>
<keyword evidence="1" id="KW-0175">Coiled coil</keyword>
<dbReference type="InterPro" id="IPR001173">
    <property type="entry name" value="Glyco_trans_2-like"/>
</dbReference>
<dbReference type="Gene3D" id="3.90.550.10">
    <property type="entry name" value="Spore Coat Polysaccharide Biosynthesis Protein SpsA, Chain A"/>
    <property type="match status" value="1"/>
</dbReference>
<evidence type="ECO:0000256" key="1">
    <source>
        <dbReference type="SAM" id="Coils"/>
    </source>
</evidence>
<name>A0ABT1KSE8_9ACTN</name>
<sequence length="559" mass="59350">MTDVQLVLSGPVTPQRSDAALLAWLQALKRVRAERHLVVTGARDVSAAAREAAVAAGVDVVAELVPGALTLHGRVDDLPSPRALAVLAAGASADQPVTVVPTWPRDDAARCGAVHPTAPDAVRRADSLDAALAAAAAEGVEALHVPGTLVVPGGATGATPPPPGPQPPYGHPAAIPGTSLHRLLSQTGLGHPVPADETARPFLTVITRTQGTRLLCLEEALTCLAAQTVRDLELVVVAHRVAPDDLVAVRASLATLPDWLQERTTVVEVERAGRSAPLNDALDVARGRYVAVLDDDDLVTPTWVETFADLERSAPGTVLRAATLRQDVVRTQVTVAGRRETAAGPVGQAHLGWPSEFSMVDHLVDNATPFMAIALPRGIVVDLGERFDEDLDTTEDWDLLLRAAGVAGVTGSPEPTSVYRIWSADEGSRSAHEADTWQRGHERVRHRLADRVVLLDGAEAQRLVDARVELAAEVAEKHRIAALNEQAAADLRMVNEAVVALRAELADATVARDEARARARLAERHVGEDQATSPLQAHSQAGDDAGDTSTSRWTFRRRR</sequence>
<feature type="compositionally biased region" description="Polar residues" evidence="2">
    <location>
        <begin position="530"/>
        <end position="539"/>
    </location>
</feature>
<organism evidence="4 5">
    <name type="scientific">Nocardioides pinisoli</name>
    <dbReference type="NCBI Taxonomy" id="2950279"/>
    <lineage>
        <taxon>Bacteria</taxon>
        <taxon>Bacillati</taxon>
        <taxon>Actinomycetota</taxon>
        <taxon>Actinomycetes</taxon>
        <taxon>Propionibacteriales</taxon>
        <taxon>Nocardioidaceae</taxon>
        <taxon>Nocardioides</taxon>
    </lineage>
</organism>
<dbReference type="InterPro" id="IPR029044">
    <property type="entry name" value="Nucleotide-diphossugar_trans"/>
</dbReference>
<evidence type="ECO:0000259" key="3">
    <source>
        <dbReference type="Pfam" id="PF00535"/>
    </source>
</evidence>
<dbReference type="EMBL" id="JANARS010000001">
    <property type="protein sequence ID" value="MCP3420661.1"/>
    <property type="molecule type" value="Genomic_DNA"/>
</dbReference>
<keyword evidence="5" id="KW-1185">Reference proteome</keyword>
<dbReference type="RefSeq" id="WP_254179886.1">
    <property type="nucleotide sequence ID" value="NZ_JANARS010000001.1"/>
</dbReference>
<dbReference type="Pfam" id="PF00535">
    <property type="entry name" value="Glycos_transf_2"/>
    <property type="match status" value="1"/>
</dbReference>
<reference evidence="4 5" key="1">
    <citation type="submission" date="2022-06" db="EMBL/GenBank/DDBJ databases">
        <authorList>
            <person name="So Y."/>
        </authorList>
    </citation>
    <scope>NUCLEOTIDE SEQUENCE [LARGE SCALE GENOMIC DNA]</scope>
    <source>
        <strain evidence="4 5">STR3</strain>
    </source>
</reference>
<dbReference type="PANTHER" id="PTHR43685:SF12">
    <property type="entry name" value="GLYCOSYL TRANSFERASE FAMILY 2"/>
    <property type="match status" value="1"/>
</dbReference>
<dbReference type="InterPro" id="IPR050834">
    <property type="entry name" value="Glycosyltransf_2"/>
</dbReference>
<comment type="caution">
    <text evidence="4">The sequence shown here is derived from an EMBL/GenBank/DDBJ whole genome shotgun (WGS) entry which is preliminary data.</text>
</comment>
<proteinExistence type="predicted"/>
<feature type="region of interest" description="Disordered" evidence="2">
    <location>
        <begin position="523"/>
        <end position="559"/>
    </location>
</feature>
<protein>
    <submittedName>
        <fullName evidence="4">Glycosyltransferase family 2 protein</fullName>
    </submittedName>
</protein>